<name>M2MCY9_BAUPA</name>
<gene>
    <name evidence="20" type="ORF">BAUCODRAFT_149557</name>
</gene>
<evidence type="ECO:0000256" key="18">
    <source>
        <dbReference type="PIRSR" id="PIRSR038895-1"/>
    </source>
</evidence>
<dbReference type="OrthoDB" id="5212574at2759"/>
<dbReference type="Proteomes" id="UP000011761">
    <property type="component" value="Unassembled WGS sequence"/>
</dbReference>
<comment type="subcellular location">
    <subcellularLocation>
        <location evidence="3">Cytoplasm</location>
    </subcellularLocation>
    <subcellularLocation>
        <location evidence="1">Mitochondrion inner membrane</location>
    </subcellularLocation>
    <subcellularLocation>
        <location evidence="2">Mitochondrion matrix</location>
    </subcellularLocation>
</comment>
<evidence type="ECO:0000256" key="4">
    <source>
        <dbReference type="ARBA" id="ARBA00005150"/>
    </source>
</evidence>
<dbReference type="eggNOG" id="KOG2525">
    <property type="taxonomic scope" value="Eukaryota"/>
</dbReference>
<dbReference type="Gene3D" id="3.90.190.20">
    <property type="entry name" value="Mur ligase, C-terminal domain"/>
    <property type="match status" value="1"/>
</dbReference>
<dbReference type="PANTHER" id="PTHR11136">
    <property type="entry name" value="FOLYLPOLYGLUTAMATE SYNTHASE-RELATED"/>
    <property type="match status" value="1"/>
</dbReference>
<keyword evidence="8 17" id="KW-0436">Ligase</keyword>
<evidence type="ECO:0000256" key="2">
    <source>
        <dbReference type="ARBA" id="ARBA00004305"/>
    </source>
</evidence>
<dbReference type="KEGG" id="bcom:BAUCODRAFT_149557"/>
<feature type="binding site" evidence="19">
    <location>
        <position position="186"/>
    </location>
    <ligand>
        <name>Mg(2+)</name>
        <dbReference type="ChEBI" id="CHEBI:18420"/>
        <label>1</label>
    </ligand>
</feature>
<dbReference type="NCBIfam" id="TIGR01499">
    <property type="entry name" value="folC"/>
    <property type="match status" value="1"/>
</dbReference>
<keyword evidence="10 18" id="KW-0547">Nucleotide-binding</keyword>
<evidence type="ECO:0000256" key="13">
    <source>
        <dbReference type="ARBA" id="ARBA00022842"/>
    </source>
</evidence>
<evidence type="ECO:0000256" key="14">
    <source>
        <dbReference type="ARBA" id="ARBA00023128"/>
    </source>
</evidence>
<dbReference type="GO" id="GO:0005524">
    <property type="term" value="F:ATP binding"/>
    <property type="evidence" value="ECO:0007669"/>
    <property type="project" value="UniProtKB-KW"/>
</dbReference>
<evidence type="ECO:0000256" key="7">
    <source>
        <dbReference type="ARBA" id="ARBA00022563"/>
    </source>
</evidence>
<dbReference type="HOGENOM" id="CLU_015869_0_1_1"/>
<dbReference type="GeneID" id="19108969"/>
<evidence type="ECO:0000256" key="6">
    <source>
        <dbReference type="ARBA" id="ARBA00022490"/>
    </source>
</evidence>
<reference evidence="20 21" key="1">
    <citation type="journal article" date="2012" name="PLoS Pathog.">
        <title>Diverse lifestyles and strategies of plant pathogenesis encoded in the genomes of eighteen Dothideomycetes fungi.</title>
        <authorList>
            <person name="Ohm R.A."/>
            <person name="Feau N."/>
            <person name="Henrissat B."/>
            <person name="Schoch C.L."/>
            <person name="Horwitz B.A."/>
            <person name="Barry K.W."/>
            <person name="Condon B.J."/>
            <person name="Copeland A.C."/>
            <person name="Dhillon B."/>
            <person name="Glaser F."/>
            <person name="Hesse C.N."/>
            <person name="Kosti I."/>
            <person name="LaButti K."/>
            <person name="Lindquist E.A."/>
            <person name="Lucas S."/>
            <person name="Salamov A.A."/>
            <person name="Bradshaw R.E."/>
            <person name="Ciuffetti L."/>
            <person name="Hamelin R.C."/>
            <person name="Kema G.H.J."/>
            <person name="Lawrence C."/>
            <person name="Scott J.A."/>
            <person name="Spatafora J.W."/>
            <person name="Turgeon B.G."/>
            <person name="de Wit P.J.G.M."/>
            <person name="Zhong S."/>
            <person name="Goodwin S.B."/>
            <person name="Grigoriev I.V."/>
        </authorList>
    </citation>
    <scope>NUCLEOTIDE SEQUENCE [LARGE SCALE GENOMIC DNA]</scope>
    <source>
        <strain evidence="20 21">UAMH 10762</strain>
    </source>
</reference>
<evidence type="ECO:0000256" key="15">
    <source>
        <dbReference type="ARBA" id="ARBA00023136"/>
    </source>
</evidence>
<feature type="binding site" evidence="18">
    <location>
        <position position="339"/>
    </location>
    <ligand>
        <name>ATP</name>
        <dbReference type="ChEBI" id="CHEBI:30616"/>
    </ligand>
</feature>
<dbReference type="GO" id="GO:0046872">
    <property type="term" value="F:metal ion binding"/>
    <property type="evidence" value="ECO:0007669"/>
    <property type="project" value="UniProtKB-KW"/>
</dbReference>
<evidence type="ECO:0000256" key="3">
    <source>
        <dbReference type="ARBA" id="ARBA00004496"/>
    </source>
</evidence>
<accession>M2MCY9</accession>
<evidence type="ECO:0000256" key="16">
    <source>
        <dbReference type="ARBA" id="ARBA00047493"/>
    </source>
</evidence>
<keyword evidence="12 18" id="KW-0067">ATP-binding</keyword>
<dbReference type="GO" id="GO:0006730">
    <property type="term" value="P:one-carbon metabolic process"/>
    <property type="evidence" value="ECO:0007669"/>
    <property type="project" value="UniProtKB-KW"/>
</dbReference>
<evidence type="ECO:0000256" key="10">
    <source>
        <dbReference type="ARBA" id="ARBA00022741"/>
    </source>
</evidence>
<comment type="cofactor">
    <cofactor evidence="17">
        <name>a monovalent cation</name>
        <dbReference type="ChEBI" id="CHEBI:60242"/>
    </cofactor>
    <text evidence="17">A monovalent cation.</text>
</comment>
<dbReference type="PROSITE" id="PS01011">
    <property type="entry name" value="FOLYLPOLYGLU_SYNT_1"/>
    <property type="match status" value="1"/>
</dbReference>
<dbReference type="EC" id="6.3.2.17" evidence="17"/>
<dbReference type="InterPro" id="IPR023600">
    <property type="entry name" value="Folylpolyglutamate_synth_euk"/>
</dbReference>
<evidence type="ECO:0000256" key="9">
    <source>
        <dbReference type="ARBA" id="ARBA00022723"/>
    </source>
</evidence>
<dbReference type="AlphaFoldDB" id="M2MCY9"/>
<feature type="binding site" evidence="19">
    <location>
        <position position="110"/>
    </location>
    <ligand>
        <name>Mg(2+)</name>
        <dbReference type="ChEBI" id="CHEBI:18420"/>
        <label>1</label>
    </ligand>
</feature>
<evidence type="ECO:0000256" key="12">
    <source>
        <dbReference type="ARBA" id="ARBA00022840"/>
    </source>
</evidence>
<protein>
    <recommendedName>
        <fullName evidence="17">Folylpolyglutamate synthase</fullName>
        <ecNumber evidence="17">6.3.2.17</ecNumber>
    </recommendedName>
    <alternativeName>
        <fullName evidence="17">Folylpoly-gamma-glutamate synthetase</fullName>
    </alternativeName>
    <alternativeName>
        <fullName evidence="17">Tetrahydrofolylpolyglutamate synthase</fullName>
    </alternativeName>
</protein>
<keyword evidence="11" id="KW-0999">Mitochondrion inner membrane</keyword>
<dbReference type="UniPathway" id="UPA00850"/>
<dbReference type="InterPro" id="IPR036615">
    <property type="entry name" value="Mur_ligase_C_dom_sf"/>
</dbReference>
<keyword evidence="13 19" id="KW-0460">Magnesium</keyword>
<dbReference type="InterPro" id="IPR001645">
    <property type="entry name" value="Folylpolyglutamate_synth"/>
</dbReference>
<comment type="similarity">
    <text evidence="5 17">Belongs to the folylpolyglutamate synthase family.</text>
</comment>
<evidence type="ECO:0000256" key="19">
    <source>
        <dbReference type="PIRSR" id="PIRSR038895-2"/>
    </source>
</evidence>
<evidence type="ECO:0000256" key="5">
    <source>
        <dbReference type="ARBA" id="ARBA00008276"/>
    </source>
</evidence>
<dbReference type="GO" id="GO:0004326">
    <property type="term" value="F:tetrahydrofolylpolyglutamate synthase activity"/>
    <property type="evidence" value="ECO:0007669"/>
    <property type="project" value="UniProtKB-EC"/>
</dbReference>
<dbReference type="RefSeq" id="XP_007678286.1">
    <property type="nucleotide sequence ID" value="XM_007680096.1"/>
</dbReference>
<evidence type="ECO:0000256" key="1">
    <source>
        <dbReference type="ARBA" id="ARBA00004273"/>
    </source>
</evidence>
<keyword evidence="9 19" id="KW-0479">Metal-binding</keyword>
<keyword evidence="6" id="KW-0963">Cytoplasm</keyword>
<keyword evidence="7 17" id="KW-0554">One-carbon metabolism</keyword>
<feature type="binding site" evidence="19">
    <location>
        <position position="214"/>
    </location>
    <ligand>
        <name>Mg(2+)</name>
        <dbReference type="ChEBI" id="CHEBI:18420"/>
        <label>1</label>
    </ligand>
</feature>
<sequence length="485" mass="53283">MDRTYAEAINILESRRRSVRPETSHATNLLSESLPKLEAGSPRLKGVPSIDGMAEWLQQIGHSASELSKLNIIHVAGTKGKGSTCSFTESILRAHGRRTGYPRKTGLYTSPHLIVPEERIRINSKPLNGTLFAKYFFELYDCLPQLQAPLDPSRPVLQRGPRYLQLFALLAFHVFLREQVDVAIVETHAGGEYDATNVIRKPVVTAITTLGLDHAAMLGSTLDSIAWHKAGIFKAGATALTVTQDDMAASALRKRAAEKGVDLRVVERDDRLPQNATQLCPSVQRTNGSLAVAAAEAWLSRNAPSQGLTADDVRKGVEQWTWPGRFQVVRHGLNTWFLDSAHNEMSVRIAAQWYAEAASAASKQSSKTARVLVFAHINELRDSTALLASLAQALRDTEASIRHAIFTTYPEVSGGEGCSGDETLALFEPVWRQYHPEGEVTFHSTVRQALEAAKRQGDQYDEVHTLITGSQHLVGPALKMLQEEG</sequence>
<evidence type="ECO:0000313" key="21">
    <source>
        <dbReference type="Proteomes" id="UP000011761"/>
    </source>
</evidence>
<keyword evidence="15" id="KW-0472">Membrane</keyword>
<dbReference type="SUPFAM" id="SSF53244">
    <property type="entry name" value="MurD-like peptide ligases, peptide-binding domain"/>
    <property type="match status" value="1"/>
</dbReference>
<evidence type="ECO:0000256" key="8">
    <source>
        <dbReference type="ARBA" id="ARBA00022598"/>
    </source>
</evidence>
<feature type="binding site" evidence="18">
    <location>
        <position position="325"/>
    </location>
    <ligand>
        <name>ATP</name>
        <dbReference type="ChEBI" id="CHEBI:30616"/>
    </ligand>
</feature>
<dbReference type="EMBL" id="KB445558">
    <property type="protein sequence ID" value="EMC94396.1"/>
    <property type="molecule type" value="Genomic_DNA"/>
</dbReference>
<comment type="pathway">
    <text evidence="4 17">Cofactor biosynthesis; tetrahydrofolylpolyglutamate biosynthesis.</text>
</comment>
<comment type="catalytic activity">
    <reaction evidence="16 17">
        <text>(6S)-5,6,7,8-tetrahydrofolyl-(gamma-L-Glu)(n) + L-glutamate + ATP = (6S)-5,6,7,8-tetrahydrofolyl-(gamma-L-Glu)(n+1) + ADP + phosphate + H(+)</text>
        <dbReference type="Rhea" id="RHEA:10580"/>
        <dbReference type="Rhea" id="RHEA-COMP:14738"/>
        <dbReference type="Rhea" id="RHEA-COMP:14740"/>
        <dbReference type="ChEBI" id="CHEBI:15378"/>
        <dbReference type="ChEBI" id="CHEBI:29985"/>
        <dbReference type="ChEBI" id="CHEBI:30616"/>
        <dbReference type="ChEBI" id="CHEBI:43474"/>
        <dbReference type="ChEBI" id="CHEBI:141005"/>
        <dbReference type="ChEBI" id="CHEBI:456216"/>
        <dbReference type="EC" id="6.3.2.17"/>
    </reaction>
</comment>
<dbReference type="GO" id="GO:0005743">
    <property type="term" value="C:mitochondrial inner membrane"/>
    <property type="evidence" value="ECO:0007669"/>
    <property type="project" value="UniProtKB-SubCell"/>
</dbReference>
<organism evidence="20 21">
    <name type="scientific">Baudoinia panamericana (strain UAMH 10762)</name>
    <name type="common">Angels' share fungus</name>
    <name type="synonym">Baudoinia compniacensis (strain UAMH 10762)</name>
    <dbReference type="NCBI Taxonomy" id="717646"/>
    <lineage>
        <taxon>Eukaryota</taxon>
        <taxon>Fungi</taxon>
        <taxon>Dikarya</taxon>
        <taxon>Ascomycota</taxon>
        <taxon>Pezizomycotina</taxon>
        <taxon>Dothideomycetes</taxon>
        <taxon>Dothideomycetidae</taxon>
        <taxon>Mycosphaerellales</taxon>
        <taxon>Teratosphaeriaceae</taxon>
        <taxon>Baudoinia</taxon>
    </lineage>
</organism>
<evidence type="ECO:0000313" key="20">
    <source>
        <dbReference type="EMBL" id="EMC94396.1"/>
    </source>
</evidence>
<dbReference type="GO" id="GO:0005759">
    <property type="term" value="C:mitochondrial matrix"/>
    <property type="evidence" value="ECO:0007669"/>
    <property type="project" value="UniProtKB-SubCell"/>
</dbReference>
<dbReference type="SUPFAM" id="SSF53623">
    <property type="entry name" value="MurD-like peptide ligases, catalytic domain"/>
    <property type="match status" value="1"/>
</dbReference>
<dbReference type="PANTHER" id="PTHR11136:SF5">
    <property type="entry name" value="FOLYLPOLYGLUTAMATE SYNTHASE, MITOCHONDRIAL"/>
    <property type="match status" value="1"/>
</dbReference>
<dbReference type="STRING" id="717646.M2MCY9"/>
<comment type="function">
    <text evidence="17">Catalyzes conversion of folates to polyglutamate derivatives allowing concentration of folate compounds in the cell and the intracellular retention of these cofactors, which are important substrates for most of the folate-dependent enzymes that are involved in one-carbon transfer reactions involved in purine, pyrimidine and amino acid synthesis.</text>
</comment>
<dbReference type="Gene3D" id="3.40.1190.10">
    <property type="entry name" value="Mur-like, catalytic domain"/>
    <property type="match status" value="1"/>
</dbReference>
<proteinExistence type="inferred from homology"/>
<keyword evidence="14" id="KW-0496">Mitochondrion</keyword>
<evidence type="ECO:0000256" key="11">
    <source>
        <dbReference type="ARBA" id="ARBA00022792"/>
    </source>
</evidence>
<evidence type="ECO:0000256" key="17">
    <source>
        <dbReference type="PIRNR" id="PIRNR038895"/>
    </source>
</evidence>
<dbReference type="OMA" id="VENFKWA"/>
<dbReference type="GO" id="GO:0005829">
    <property type="term" value="C:cytosol"/>
    <property type="evidence" value="ECO:0007669"/>
    <property type="project" value="TreeGrafter"/>
</dbReference>
<dbReference type="InterPro" id="IPR036565">
    <property type="entry name" value="Mur-like_cat_sf"/>
</dbReference>
<dbReference type="InterPro" id="IPR018109">
    <property type="entry name" value="Folylpolyglutamate_synth_CS"/>
</dbReference>
<keyword evidence="21" id="KW-1185">Reference proteome</keyword>
<dbReference type="PIRSF" id="PIRSF038895">
    <property type="entry name" value="FPGS"/>
    <property type="match status" value="1"/>
</dbReference>